<keyword evidence="4" id="KW-1185">Reference proteome</keyword>
<keyword evidence="2" id="KW-1133">Transmembrane helix</keyword>
<dbReference type="EMBL" id="AGNL01005781">
    <property type="protein sequence ID" value="EJK72464.1"/>
    <property type="molecule type" value="Genomic_DNA"/>
</dbReference>
<sequence length="258" mass="27846">MARRTPDYLILTALTVRPLVSIPSNVVQHFVIGPRQEDHDRSARISGGPFSAMKTLMLLTYISVFLSGVFVSLLISTARLSNGQNYLDLLASGQYDAPRAGGNGTVRGPSGGASTEAELRRQLLAERERADDLQRRVEGLQSGGNGAAGAASSKDSDASFKRRLLDSFLDKRPSDLCSALPEPTPTALSLWSNFQSDVFNSTQHAADQDYTFHDFTARPTPLHDPDVSSGASRRCPWTGRRWGRSAGSGAEEAGRHTG</sequence>
<accession>K0T5P6</accession>
<dbReference type="Proteomes" id="UP000266841">
    <property type="component" value="Unassembled WGS sequence"/>
</dbReference>
<evidence type="ECO:0000256" key="2">
    <source>
        <dbReference type="SAM" id="Phobius"/>
    </source>
</evidence>
<protein>
    <submittedName>
        <fullName evidence="3">Uncharacterized protein</fullName>
    </submittedName>
</protein>
<evidence type="ECO:0000256" key="1">
    <source>
        <dbReference type="SAM" id="MobiDB-lite"/>
    </source>
</evidence>
<keyword evidence="2" id="KW-0812">Transmembrane</keyword>
<feature type="region of interest" description="Disordered" evidence="1">
    <location>
        <begin position="218"/>
        <end position="258"/>
    </location>
</feature>
<gene>
    <name evidence="3" type="ORF">THAOC_06002</name>
</gene>
<keyword evidence="2" id="KW-0472">Membrane</keyword>
<organism evidence="3 4">
    <name type="scientific">Thalassiosira oceanica</name>
    <name type="common">Marine diatom</name>
    <dbReference type="NCBI Taxonomy" id="159749"/>
    <lineage>
        <taxon>Eukaryota</taxon>
        <taxon>Sar</taxon>
        <taxon>Stramenopiles</taxon>
        <taxon>Ochrophyta</taxon>
        <taxon>Bacillariophyta</taxon>
        <taxon>Coscinodiscophyceae</taxon>
        <taxon>Thalassiosirophycidae</taxon>
        <taxon>Thalassiosirales</taxon>
        <taxon>Thalassiosiraceae</taxon>
        <taxon>Thalassiosira</taxon>
    </lineage>
</organism>
<evidence type="ECO:0000313" key="4">
    <source>
        <dbReference type="Proteomes" id="UP000266841"/>
    </source>
</evidence>
<comment type="caution">
    <text evidence="3">The sequence shown here is derived from an EMBL/GenBank/DDBJ whole genome shotgun (WGS) entry which is preliminary data.</text>
</comment>
<reference evidence="3 4" key="1">
    <citation type="journal article" date="2012" name="Genome Biol.">
        <title>Genome and low-iron response of an oceanic diatom adapted to chronic iron limitation.</title>
        <authorList>
            <person name="Lommer M."/>
            <person name="Specht M."/>
            <person name="Roy A.S."/>
            <person name="Kraemer L."/>
            <person name="Andreson R."/>
            <person name="Gutowska M.A."/>
            <person name="Wolf J."/>
            <person name="Bergner S.V."/>
            <person name="Schilhabel M.B."/>
            <person name="Klostermeier U.C."/>
            <person name="Beiko R.G."/>
            <person name="Rosenstiel P."/>
            <person name="Hippler M."/>
            <person name="Laroche J."/>
        </authorList>
    </citation>
    <scope>NUCLEOTIDE SEQUENCE [LARGE SCALE GENOMIC DNA]</scope>
    <source>
        <strain evidence="3 4">CCMP1005</strain>
    </source>
</reference>
<proteinExistence type="predicted"/>
<evidence type="ECO:0000313" key="3">
    <source>
        <dbReference type="EMBL" id="EJK72464.1"/>
    </source>
</evidence>
<dbReference type="AlphaFoldDB" id="K0T5P6"/>
<name>K0T5P6_THAOC</name>
<feature type="transmembrane region" description="Helical" evidence="2">
    <location>
        <begin position="56"/>
        <end position="75"/>
    </location>
</feature>
<feature type="non-terminal residue" evidence="3">
    <location>
        <position position="258"/>
    </location>
</feature>